<feature type="transmembrane region" description="Helical" evidence="2">
    <location>
        <begin position="281"/>
        <end position="306"/>
    </location>
</feature>
<dbReference type="OrthoDB" id="2280551at2"/>
<reference evidence="4 5" key="1">
    <citation type="submission" date="2015-11" db="EMBL/GenBank/DDBJ databases">
        <title>Draft genome sequences of new species of the genus Lactobacillus isolated from orchardgrass silage.</title>
        <authorList>
            <person name="Tohno M."/>
            <person name="Tanizawa Y."/>
            <person name="Arita M."/>
        </authorList>
    </citation>
    <scope>NUCLEOTIDE SEQUENCE [LARGE SCALE GENOMIC DNA]</scope>
    <source>
        <strain evidence="4 5">IWT25</strain>
    </source>
</reference>
<keyword evidence="2" id="KW-0812">Transmembrane</keyword>
<dbReference type="AlphaFoldDB" id="A0A1Z5IVM5"/>
<feature type="transmembrane region" description="Helical" evidence="2">
    <location>
        <begin position="252"/>
        <end position="269"/>
    </location>
</feature>
<gene>
    <name evidence="4" type="ORF">IWT25_01132</name>
</gene>
<evidence type="ECO:0000313" key="4">
    <source>
        <dbReference type="EMBL" id="GAX05807.1"/>
    </source>
</evidence>
<feature type="transmembrane region" description="Helical" evidence="2">
    <location>
        <begin position="177"/>
        <end position="195"/>
    </location>
</feature>
<evidence type="ECO:0000256" key="2">
    <source>
        <dbReference type="SAM" id="Phobius"/>
    </source>
</evidence>
<name>A0A1Z5IVM5_9LACO</name>
<feature type="region of interest" description="Disordered" evidence="1">
    <location>
        <begin position="120"/>
        <end position="165"/>
    </location>
</feature>
<dbReference type="Proteomes" id="UP000198414">
    <property type="component" value="Unassembled WGS sequence"/>
</dbReference>
<feature type="transmembrane region" description="Helical" evidence="2">
    <location>
        <begin position="96"/>
        <end position="112"/>
    </location>
</feature>
<dbReference type="InterPro" id="IPR026870">
    <property type="entry name" value="Zinc_ribbon_dom"/>
</dbReference>
<dbReference type="RefSeq" id="WP_089121013.1">
    <property type="nucleotide sequence ID" value="NZ_BCMI01000008.1"/>
</dbReference>
<feature type="transmembrane region" description="Helical" evidence="2">
    <location>
        <begin position="215"/>
        <end position="240"/>
    </location>
</feature>
<feature type="domain" description="Zinc-ribbon" evidence="3">
    <location>
        <begin position="6"/>
        <end position="27"/>
    </location>
</feature>
<proteinExistence type="predicted"/>
<feature type="compositionally biased region" description="Basic residues" evidence="1">
    <location>
        <begin position="156"/>
        <end position="165"/>
    </location>
</feature>
<evidence type="ECO:0000259" key="3">
    <source>
        <dbReference type="Pfam" id="PF13240"/>
    </source>
</evidence>
<protein>
    <recommendedName>
        <fullName evidence="3">Zinc-ribbon domain-containing protein</fullName>
    </recommendedName>
</protein>
<evidence type="ECO:0000256" key="1">
    <source>
        <dbReference type="SAM" id="MobiDB-lite"/>
    </source>
</evidence>
<dbReference type="Pfam" id="PF13240">
    <property type="entry name" value="Zn_Ribbon_1"/>
    <property type="match status" value="1"/>
</dbReference>
<comment type="caution">
    <text evidence="4">The sequence shown here is derived from an EMBL/GenBank/DDBJ whole genome shotgun (WGS) entry which is preliminary data.</text>
</comment>
<sequence>MAAIICPNCGRSIPSGSPFCPECGFKLTDNSTAIPSRRTRDHTSLPRRKGRSSNHWQYRLIPNLTHLRQVGQFVLNNGWFILLFYVISLLFNAWRWWFFGLFILTTYLYPLLTGRNTFLERKPTEPKNGRDDQQFSEVTPSAAKETEADQEAPQPRFRKPAKKGSHHLVSNREFQTGSILIIPSLICYLVTRRIIRGQGIQLDQIFNQTHLGRTVDVYFIALGVLGIATAMVIGGLIKAVTHHAFGGQKFKRWGIITAVLTVLLAVVMYQDAVTATSAGAVVSAIGAFLMPFLPWLAAIFYGMGVIKNILTPQRRP</sequence>
<feature type="compositionally biased region" description="Basic and acidic residues" evidence="1">
    <location>
        <begin position="120"/>
        <end position="133"/>
    </location>
</feature>
<organism evidence="4 5">
    <name type="scientific">Secundilactobacillus pentosiphilus</name>
    <dbReference type="NCBI Taxonomy" id="1714682"/>
    <lineage>
        <taxon>Bacteria</taxon>
        <taxon>Bacillati</taxon>
        <taxon>Bacillota</taxon>
        <taxon>Bacilli</taxon>
        <taxon>Lactobacillales</taxon>
        <taxon>Lactobacillaceae</taxon>
        <taxon>Secundilactobacillus</taxon>
    </lineage>
</organism>
<evidence type="ECO:0000313" key="5">
    <source>
        <dbReference type="Proteomes" id="UP000198414"/>
    </source>
</evidence>
<dbReference type="EMBL" id="BCMI01000008">
    <property type="protein sequence ID" value="GAX05807.1"/>
    <property type="molecule type" value="Genomic_DNA"/>
</dbReference>
<feature type="transmembrane region" description="Helical" evidence="2">
    <location>
        <begin position="73"/>
        <end position="90"/>
    </location>
</feature>
<keyword evidence="2" id="KW-1133">Transmembrane helix</keyword>
<accession>A0A1Z5IVM5</accession>
<keyword evidence="2" id="KW-0472">Membrane</keyword>